<keyword evidence="1" id="KW-0812">Transmembrane</keyword>
<reference evidence="2 3" key="1">
    <citation type="submission" date="2016-10" db="EMBL/GenBank/DDBJ databases">
        <authorList>
            <person name="de Groot N.N."/>
        </authorList>
    </citation>
    <scope>NUCLEOTIDE SEQUENCE [LARGE SCALE GENOMIC DNA]</scope>
    <source>
        <strain evidence="2 3">DSM 44778</strain>
    </source>
</reference>
<keyword evidence="1" id="KW-0472">Membrane</keyword>
<proteinExistence type="predicted"/>
<protein>
    <recommendedName>
        <fullName evidence="4">Holin</fullName>
    </recommendedName>
</protein>
<dbReference type="OrthoDB" id="9954636at2"/>
<accession>A0A1I3UL29</accession>
<evidence type="ECO:0000313" key="2">
    <source>
        <dbReference type="EMBL" id="SFJ83419.1"/>
    </source>
</evidence>
<sequence>MSGKEVLNKLRDPKTWGLMFAFVKLLLAGFGINITPEKWQLYEQVFNAACGVAVALGIFVYNPDAGQEDNKQHIDI</sequence>
<organism evidence="2 3">
    <name type="scientific">Thermoflavimicrobium dichotomicum</name>
    <dbReference type="NCBI Taxonomy" id="46223"/>
    <lineage>
        <taxon>Bacteria</taxon>
        <taxon>Bacillati</taxon>
        <taxon>Bacillota</taxon>
        <taxon>Bacilli</taxon>
        <taxon>Bacillales</taxon>
        <taxon>Thermoactinomycetaceae</taxon>
        <taxon>Thermoflavimicrobium</taxon>
    </lineage>
</organism>
<name>A0A1I3UL29_9BACL</name>
<dbReference type="EMBL" id="FORR01000025">
    <property type="protein sequence ID" value="SFJ83419.1"/>
    <property type="molecule type" value="Genomic_DNA"/>
</dbReference>
<dbReference type="AlphaFoldDB" id="A0A1I3UL29"/>
<feature type="transmembrane region" description="Helical" evidence="1">
    <location>
        <begin position="41"/>
        <end position="61"/>
    </location>
</feature>
<evidence type="ECO:0008006" key="4">
    <source>
        <dbReference type="Google" id="ProtNLM"/>
    </source>
</evidence>
<evidence type="ECO:0000313" key="3">
    <source>
        <dbReference type="Proteomes" id="UP000199545"/>
    </source>
</evidence>
<dbReference type="STRING" id="46223.SAMN05421852_12552"/>
<gene>
    <name evidence="2" type="ORF">SAMN05421852_12552</name>
</gene>
<dbReference type="Proteomes" id="UP000199545">
    <property type="component" value="Unassembled WGS sequence"/>
</dbReference>
<feature type="transmembrane region" description="Helical" evidence="1">
    <location>
        <begin position="15"/>
        <end position="34"/>
    </location>
</feature>
<evidence type="ECO:0000256" key="1">
    <source>
        <dbReference type="SAM" id="Phobius"/>
    </source>
</evidence>
<keyword evidence="1" id="KW-1133">Transmembrane helix</keyword>
<keyword evidence="3" id="KW-1185">Reference proteome</keyword>
<dbReference type="RefSeq" id="WP_093231542.1">
    <property type="nucleotide sequence ID" value="NZ_FORR01000025.1"/>
</dbReference>